<accession>A0A484KVX5</accession>
<gene>
    <name evidence="2" type="ORF">CCAM_LOCUS10471</name>
</gene>
<sequence length="363" mass="39989">MQYYRKTHGLERSSFEKGDACSARVSMTSDDALNEISLSKSLEKKHVCLVLAVNSLLWHSCKEAEVAPKGVLQDGRINTYCNVNEAGMCMLSPGREVCIPRCLKWKVCAKFSAGKVADALFKSEKSCLPEHVIRRRGSGDRSDGAVLTEDGGEMASKQGGDDEVDMVGFGSVGGNDMAYGSNVRKEERIQKHACEHKELMKVMLEIMAKQAEQDKKIDQILVMLQQKDEVKDDDRENLENDEEIMVIPNASSFEILTPMAKDGGASDGNKINGSGSVLVAEGSHAEECYKPSEIPFGDTQISPHDLELIDKATEMLAKSFERRETISVATRVNICLIEKVMIIVGSDVITLWVDCGIEIKLYA</sequence>
<feature type="region of interest" description="Disordered" evidence="1">
    <location>
        <begin position="135"/>
        <end position="164"/>
    </location>
</feature>
<evidence type="ECO:0000313" key="2">
    <source>
        <dbReference type="EMBL" id="VFQ68695.1"/>
    </source>
</evidence>
<protein>
    <submittedName>
        <fullName evidence="2">Uncharacterized protein</fullName>
    </submittedName>
</protein>
<evidence type="ECO:0000256" key="1">
    <source>
        <dbReference type="SAM" id="MobiDB-lite"/>
    </source>
</evidence>
<keyword evidence="3" id="KW-1185">Reference proteome</keyword>
<evidence type="ECO:0000313" key="3">
    <source>
        <dbReference type="Proteomes" id="UP000595140"/>
    </source>
</evidence>
<dbReference type="AlphaFoldDB" id="A0A484KVX5"/>
<organism evidence="2 3">
    <name type="scientific">Cuscuta campestris</name>
    <dbReference type="NCBI Taxonomy" id="132261"/>
    <lineage>
        <taxon>Eukaryota</taxon>
        <taxon>Viridiplantae</taxon>
        <taxon>Streptophyta</taxon>
        <taxon>Embryophyta</taxon>
        <taxon>Tracheophyta</taxon>
        <taxon>Spermatophyta</taxon>
        <taxon>Magnoliopsida</taxon>
        <taxon>eudicotyledons</taxon>
        <taxon>Gunneridae</taxon>
        <taxon>Pentapetalae</taxon>
        <taxon>asterids</taxon>
        <taxon>lamiids</taxon>
        <taxon>Solanales</taxon>
        <taxon>Convolvulaceae</taxon>
        <taxon>Cuscuteae</taxon>
        <taxon>Cuscuta</taxon>
        <taxon>Cuscuta subgen. Grammica</taxon>
        <taxon>Cuscuta sect. Cleistogrammica</taxon>
    </lineage>
</organism>
<reference evidence="2 3" key="1">
    <citation type="submission" date="2018-04" db="EMBL/GenBank/DDBJ databases">
        <authorList>
            <person name="Vogel A."/>
        </authorList>
    </citation>
    <scope>NUCLEOTIDE SEQUENCE [LARGE SCALE GENOMIC DNA]</scope>
</reference>
<proteinExistence type="predicted"/>
<dbReference type="EMBL" id="OOIL02000714">
    <property type="protein sequence ID" value="VFQ68695.1"/>
    <property type="molecule type" value="Genomic_DNA"/>
</dbReference>
<dbReference type="Proteomes" id="UP000595140">
    <property type="component" value="Unassembled WGS sequence"/>
</dbReference>
<name>A0A484KVX5_9ASTE</name>